<accession>A0A9Q0HPA9</accession>
<dbReference type="EMBL" id="JAMQYH010000003">
    <property type="protein sequence ID" value="KAJ1693028.1"/>
    <property type="molecule type" value="Genomic_DNA"/>
</dbReference>
<gene>
    <name evidence="2" type="ORF">LUZ63_009726</name>
</gene>
<dbReference type="Pfam" id="PF02519">
    <property type="entry name" value="Auxin_inducible"/>
    <property type="match status" value="1"/>
</dbReference>
<evidence type="ECO:0008006" key="4">
    <source>
        <dbReference type="Google" id="ProtNLM"/>
    </source>
</evidence>
<dbReference type="InterPro" id="IPR003676">
    <property type="entry name" value="SAUR_fam"/>
</dbReference>
<keyword evidence="3" id="KW-1185">Reference proteome</keyword>
<evidence type="ECO:0000313" key="2">
    <source>
        <dbReference type="EMBL" id="KAJ1693028.1"/>
    </source>
</evidence>
<organism evidence="2 3">
    <name type="scientific">Rhynchospora breviuscula</name>
    <dbReference type="NCBI Taxonomy" id="2022672"/>
    <lineage>
        <taxon>Eukaryota</taxon>
        <taxon>Viridiplantae</taxon>
        <taxon>Streptophyta</taxon>
        <taxon>Embryophyta</taxon>
        <taxon>Tracheophyta</taxon>
        <taxon>Spermatophyta</taxon>
        <taxon>Magnoliopsida</taxon>
        <taxon>Liliopsida</taxon>
        <taxon>Poales</taxon>
        <taxon>Cyperaceae</taxon>
        <taxon>Cyperoideae</taxon>
        <taxon>Rhynchosporeae</taxon>
        <taxon>Rhynchospora</taxon>
    </lineage>
</organism>
<reference evidence="2" key="1">
    <citation type="journal article" date="2022" name="Cell">
        <title>Repeat-based holocentromeres influence genome architecture and karyotype evolution.</title>
        <authorList>
            <person name="Hofstatter P.G."/>
            <person name="Thangavel G."/>
            <person name="Lux T."/>
            <person name="Neumann P."/>
            <person name="Vondrak T."/>
            <person name="Novak P."/>
            <person name="Zhang M."/>
            <person name="Costa L."/>
            <person name="Castellani M."/>
            <person name="Scott A."/>
            <person name="Toegelov H."/>
            <person name="Fuchs J."/>
            <person name="Mata-Sucre Y."/>
            <person name="Dias Y."/>
            <person name="Vanzela A.L.L."/>
            <person name="Huettel B."/>
            <person name="Almeida C.C.S."/>
            <person name="Simkova H."/>
            <person name="Souza G."/>
            <person name="Pedrosa-Harand A."/>
            <person name="Macas J."/>
            <person name="Mayer K.F.X."/>
            <person name="Houben A."/>
            <person name="Marques A."/>
        </authorList>
    </citation>
    <scope>NUCLEOTIDE SEQUENCE</scope>
    <source>
        <strain evidence="2">RhyBre1mFocal</strain>
    </source>
</reference>
<protein>
    <recommendedName>
        <fullName evidence="4">Small auxin up regulated protein</fullName>
    </recommendedName>
</protein>
<evidence type="ECO:0000256" key="1">
    <source>
        <dbReference type="ARBA" id="ARBA00006974"/>
    </source>
</evidence>
<dbReference type="AlphaFoldDB" id="A0A9Q0HPA9"/>
<sequence>MLSPKKLVQMAKKWQRLAAIGRRRLAFEKKHPDQDTNQGTSPRAEKGNFVVYTIDGKRLMIPLDYLKNKIVVQLFELSEEEFGYTVDGPLTIPCDAAFIEYAMNLVKRGVSEEVERALLGSVLQCCHHTQSNLGLISQQVEVCGF</sequence>
<proteinExistence type="inferred from homology"/>
<dbReference type="GO" id="GO:0009733">
    <property type="term" value="P:response to auxin"/>
    <property type="evidence" value="ECO:0007669"/>
    <property type="project" value="InterPro"/>
</dbReference>
<evidence type="ECO:0000313" key="3">
    <source>
        <dbReference type="Proteomes" id="UP001151287"/>
    </source>
</evidence>
<name>A0A9Q0HPA9_9POAL</name>
<dbReference type="PANTHER" id="PTHR31175">
    <property type="entry name" value="AUXIN-RESPONSIVE FAMILY PROTEIN"/>
    <property type="match status" value="1"/>
</dbReference>
<comment type="similarity">
    <text evidence="1">Belongs to the ARG7 family.</text>
</comment>
<comment type="caution">
    <text evidence="2">The sequence shown here is derived from an EMBL/GenBank/DDBJ whole genome shotgun (WGS) entry which is preliminary data.</text>
</comment>
<dbReference type="OrthoDB" id="1936278at2759"/>
<dbReference type="Proteomes" id="UP001151287">
    <property type="component" value="Unassembled WGS sequence"/>
</dbReference>